<name>A0ACC3A867_9EURO</name>
<sequence>MTWFKLAFVLGASLTSSFTTAQPSGTPSASSLVAPATSTSTTLAGTAFTGSYDGKWRPQLHFSAPRGFINDPNGMYLDATGTYHLYYQYNPLDTIAGTQHWGHATSQDLYNWTNQPIALAPNNASSFIFSGSAVVDVNNTSGFFPNQTNGVIAFYTIAQPTEQTQGLAYSHDNGQSFIKYPGNPILRIPGDVNFRDPKVFWYEHHWVMVVSYVLEFTVGIYTSPNAITWTFASNFTPHGLTGNQWECPNLVEMPVEGGGGGEDETMWLMYISVQPGAPLGGSIGQYYPGRFNGTHFEAVDAVARIADWGKDNYASQFFYGIDVATGEQISVGWASNWQYTNYVPTGPAEGWQSVMTLPRTNYLRNATRLGYTLVSLPHNIDVVRASAPVVGNTSLGNSTLRADLADGDGAFLLDVNVTGINTTVLSSSASVNFTISSSKSRESITGGTLVATDSTQWIDRRNIRGWDHPFNTGRFSTSFVVTNSLDFQVVVDRSIVEMFSQRGERSATLVYYPEELLDTVQVGTKGMNSGARVSVAVYQLRRTWPAGVVYPNATMAGMMSERELVGEGMWIA</sequence>
<dbReference type="EMBL" id="JAPDRQ010000071">
    <property type="protein sequence ID" value="KAJ9656890.1"/>
    <property type="molecule type" value="Genomic_DNA"/>
</dbReference>
<protein>
    <submittedName>
        <fullName evidence="1">Invertase</fullName>
        <ecNumber evidence="1">3.2.1.26</ecNumber>
    </submittedName>
</protein>
<keyword evidence="2" id="KW-1185">Reference proteome</keyword>
<keyword evidence="1" id="KW-0378">Hydrolase</keyword>
<reference evidence="1" key="1">
    <citation type="submission" date="2022-10" db="EMBL/GenBank/DDBJ databases">
        <title>Culturing micro-colonial fungi from biological soil crusts in the Mojave desert and describing Neophaeococcomyces mojavensis, and introducing the new genera and species Taxawa tesnikishii.</title>
        <authorList>
            <person name="Kurbessoian T."/>
            <person name="Stajich J.E."/>
        </authorList>
    </citation>
    <scope>NUCLEOTIDE SEQUENCE</scope>
    <source>
        <strain evidence="1">JES_112</strain>
    </source>
</reference>
<comment type="caution">
    <text evidence="1">The sequence shown here is derived from an EMBL/GenBank/DDBJ whole genome shotgun (WGS) entry which is preliminary data.</text>
</comment>
<evidence type="ECO:0000313" key="2">
    <source>
        <dbReference type="Proteomes" id="UP001172386"/>
    </source>
</evidence>
<evidence type="ECO:0000313" key="1">
    <source>
        <dbReference type="EMBL" id="KAJ9656890.1"/>
    </source>
</evidence>
<proteinExistence type="predicted"/>
<organism evidence="1 2">
    <name type="scientific">Neophaeococcomyces mojaviensis</name>
    <dbReference type="NCBI Taxonomy" id="3383035"/>
    <lineage>
        <taxon>Eukaryota</taxon>
        <taxon>Fungi</taxon>
        <taxon>Dikarya</taxon>
        <taxon>Ascomycota</taxon>
        <taxon>Pezizomycotina</taxon>
        <taxon>Eurotiomycetes</taxon>
        <taxon>Chaetothyriomycetidae</taxon>
        <taxon>Chaetothyriales</taxon>
        <taxon>Chaetothyriales incertae sedis</taxon>
        <taxon>Neophaeococcomyces</taxon>
    </lineage>
</organism>
<dbReference type="EC" id="3.2.1.26" evidence="1"/>
<accession>A0ACC3A867</accession>
<dbReference type="Proteomes" id="UP001172386">
    <property type="component" value="Unassembled WGS sequence"/>
</dbReference>
<gene>
    <name evidence="1" type="primary">INV1</name>
    <name evidence="1" type="ORF">H2198_004643</name>
</gene>
<keyword evidence="1" id="KW-0326">Glycosidase</keyword>